<evidence type="ECO:0000256" key="4">
    <source>
        <dbReference type="SAM" id="Phobius"/>
    </source>
</evidence>
<feature type="transmembrane region" description="Helical" evidence="4">
    <location>
        <begin position="16"/>
        <end position="33"/>
    </location>
</feature>
<dbReference type="Gene3D" id="1.10.287.950">
    <property type="entry name" value="Methyl-accepting chemotaxis protein"/>
    <property type="match status" value="1"/>
</dbReference>
<feature type="coiled-coil region" evidence="3">
    <location>
        <begin position="164"/>
        <end position="212"/>
    </location>
</feature>
<feature type="domain" description="Methyl-accepting transducer" evidence="5">
    <location>
        <begin position="205"/>
        <end position="455"/>
    </location>
</feature>
<keyword evidence="7" id="KW-1185">Reference proteome</keyword>
<evidence type="ECO:0000256" key="2">
    <source>
        <dbReference type="PROSITE-ProRule" id="PRU00284"/>
    </source>
</evidence>
<dbReference type="RefSeq" id="WP_092477192.1">
    <property type="nucleotide sequence ID" value="NZ_FOHN01000006.1"/>
</dbReference>
<feature type="transmembrane region" description="Helical" evidence="4">
    <location>
        <begin position="136"/>
        <end position="157"/>
    </location>
</feature>
<dbReference type="SUPFAM" id="SSF58104">
    <property type="entry name" value="Methyl-accepting chemotaxis protein (MCP) signaling domain"/>
    <property type="match status" value="1"/>
</dbReference>
<dbReference type="Pfam" id="PF00015">
    <property type="entry name" value="MCPsignal"/>
    <property type="match status" value="1"/>
</dbReference>
<name>A0A1I0AT64_9FIRM</name>
<sequence length="491" mass="54335">MPKEVQNQSIRKATRLIMKIVWLIDIALALGITARTKSLSYKSLVCLIPAVSLTLGLKFNLIKPQMQTYIMPIVPTVVTIFMAINKNDVNMLQTYLMITITLSLLYFDPKGHIIYSILTCLSIIIVNILFGRPIDLPTIGSTIARLVVFLTLCFTFVRSGRCLAEDAYKKSEESEQLITNLNETLQAIQTTCNELNKQVDHSNQNMSALTAANEIILSSIEETAEGLTGQTQGMRNILGLLESSNEKIAASVTLSEEMESTSQKVDEIILVNQNGIKEIQNAMHIIDDTVQIALEKSISLEANTNEIDTFLQQISNISKQTNLLALNASIEAARAGEHGAGFNVVAIEVQALAEETNQTVQNIYSVISLLHENIKATKEQVALGRNAITEGATLVSNTTASFEDMKNSIDLLQGNIHNEQENNRYVINSFNEIQENMKQFAEIVEKHNSIVNDINLSVQEQNSKFKDINSSMSVIKETGDKLNTLNALQSL</sequence>
<keyword evidence="4" id="KW-0472">Membrane</keyword>
<protein>
    <submittedName>
        <fullName evidence="6">Methyl-accepting chemotaxis protein</fullName>
    </submittedName>
</protein>
<dbReference type="STRING" id="29364.SAMN04487772_10614"/>
<accession>A0A1I0AT64</accession>
<keyword evidence="3" id="KW-0175">Coiled coil</keyword>
<keyword evidence="4" id="KW-0812">Transmembrane</keyword>
<feature type="transmembrane region" description="Helical" evidence="4">
    <location>
        <begin position="39"/>
        <end position="57"/>
    </location>
</feature>
<organism evidence="6 7">
    <name type="scientific">[Clostridium] polysaccharolyticum</name>
    <dbReference type="NCBI Taxonomy" id="29364"/>
    <lineage>
        <taxon>Bacteria</taxon>
        <taxon>Bacillati</taxon>
        <taxon>Bacillota</taxon>
        <taxon>Clostridia</taxon>
        <taxon>Lachnospirales</taxon>
        <taxon>Lachnospiraceae</taxon>
    </lineage>
</organism>
<dbReference type="EMBL" id="FOHN01000006">
    <property type="protein sequence ID" value="SES97088.1"/>
    <property type="molecule type" value="Genomic_DNA"/>
</dbReference>
<dbReference type="PROSITE" id="PS50111">
    <property type="entry name" value="CHEMOTAXIS_TRANSDUC_2"/>
    <property type="match status" value="1"/>
</dbReference>
<keyword evidence="4" id="KW-1133">Transmembrane helix</keyword>
<feature type="transmembrane region" description="Helical" evidence="4">
    <location>
        <begin position="114"/>
        <end position="130"/>
    </location>
</feature>
<evidence type="ECO:0000313" key="6">
    <source>
        <dbReference type="EMBL" id="SES97088.1"/>
    </source>
</evidence>
<reference evidence="6 7" key="1">
    <citation type="submission" date="2016-10" db="EMBL/GenBank/DDBJ databases">
        <authorList>
            <person name="de Groot N.N."/>
        </authorList>
    </citation>
    <scope>NUCLEOTIDE SEQUENCE [LARGE SCALE GENOMIC DNA]</scope>
    <source>
        <strain evidence="6 7">DSM 1801</strain>
    </source>
</reference>
<evidence type="ECO:0000313" key="7">
    <source>
        <dbReference type="Proteomes" id="UP000199800"/>
    </source>
</evidence>
<dbReference type="SMART" id="SM00283">
    <property type="entry name" value="MA"/>
    <property type="match status" value="1"/>
</dbReference>
<dbReference type="Proteomes" id="UP000199800">
    <property type="component" value="Unassembled WGS sequence"/>
</dbReference>
<gene>
    <name evidence="6" type="ORF">SAMN04487772_10614</name>
</gene>
<proteinExistence type="predicted"/>
<evidence type="ECO:0000256" key="1">
    <source>
        <dbReference type="ARBA" id="ARBA00023224"/>
    </source>
</evidence>
<dbReference type="OrthoDB" id="2542987at2"/>
<dbReference type="AlphaFoldDB" id="A0A1I0AT64"/>
<dbReference type="PANTHER" id="PTHR32089:SF112">
    <property type="entry name" value="LYSOZYME-LIKE PROTEIN-RELATED"/>
    <property type="match status" value="1"/>
</dbReference>
<dbReference type="PANTHER" id="PTHR32089">
    <property type="entry name" value="METHYL-ACCEPTING CHEMOTAXIS PROTEIN MCPB"/>
    <property type="match status" value="1"/>
</dbReference>
<dbReference type="InterPro" id="IPR004089">
    <property type="entry name" value="MCPsignal_dom"/>
</dbReference>
<feature type="transmembrane region" description="Helical" evidence="4">
    <location>
        <begin position="91"/>
        <end position="107"/>
    </location>
</feature>
<dbReference type="GO" id="GO:0016020">
    <property type="term" value="C:membrane"/>
    <property type="evidence" value="ECO:0007669"/>
    <property type="project" value="InterPro"/>
</dbReference>
<dbReference type="GO" id="GO:0007165">
    <property type="term" value="P:signal transduction"/>
    <property type="evidence" value="ECO:0007669"/>
    <property type="project" value="UniProtKB-KW"/>
</dbReference>
<evidence type="ECO:0000256" key="3">
    <source>
        <dbReference type="SAM" id="Coils"/>
    </source>
</evidence>
<evidence type="ECO:0000259" key="5">
    <source>
        <dbReference type="PROSITE" id="PS50111"/>
    </source>
</evidence>
<feature type="transmembrane region" description="Helical" evidence="4">
    <location>
        <begin position="69"/>
        <end position="85"/>
    </location>
</feature>
<keyword evidence="1 2" id="KW-0807">Transducer</keyword>